<dbReference type="Pfam" id="PF00759">
    <property type="entry name" value="Glyco_hydro_9"/>
    <property type="match status" value="1"/>
</dbReference>
<dbReference type="GO" id="GO:0000272">
    <property type="term" value="P:polysaccharide catabolic process"/>
    <property type="evidence" value="ECO:0007669"/>
    <property type="project" value="UniProtKB-KW"/>
</dbReference>
<dbReference type="InterPro" id="IPR012341">
    <property type="entry name" value="6hp_glycosidase-like_sf"/>
</dbReference>
<dbReference type="AlphaFoldDB" id="A0A941IVS3"/>
<dbReference type="PROSITE" id="PS51257">
    <property type="entry name" value="PROKAR_LIPOPROTEIN"/>
    <property type="match status" value="1"/>
</dbReference>
<dbReference type="Gene3D" id="1.50.10.10">
    <property type="match status" value="1"/>
</dbReference>
<dbReference type="GO" id="GO:0008810">
    <property type="term" value="F:cellulase activity"/>
    <property type="evidence" value="ECO:0007669"/>
    <property type="project" value="InterPro"/>
</dbReference>
<dbReference type="SUPFAM" id="SSF48208">
    <property type="entry name" value="Six-hairpin glycosidases"/>
    <property type="match status" value="1"/>
</dbReference>
<keyword evidence="3" id="KW-0119">Carbohydrate metabolism</keyword>
<keyword evidence="5" id="KW-0624">Polysaccharide degradation</keyword>
<dbReference type="InterPro" id="IPR004197">
    <property type="entry name" value="Cellulase_Ig-like"/>
</dbReference>
<protein>
    <submittedName>
        <fullName evidence="8">Glycoside hydrolase family 9 protein</fullName>
    </submittedName>
</protein>
<evidence type="ECO:0000256" key="4">
    <source>
        <dbReference type="ARBA" id="ARBA00023295"/>
    </source>
</evidence>
<keyword evidence="4" id="KW-0326">Glycosidase</keyword>
<evidence type="ECO:0000256" key="1">
    <source>
        <dbReference type="ARBA" id="ARBA00007072"/>
    </source>
</evidence>
<dbReference type="Gene3D" id="2.60.40.10">
    <property type="entry name" value="Immunoglobulins"/>
    <property type="match status" value="1"/>
</dbReference>
<evidence type="ECO:0000259" key="6">
    <source>
        <dbReference type="Pfam" id="PF00759"/>
    </source>
</evidence>
<name>A0A941IVS3_9BACT</name>
<dbReference type="CDD" id="cd02850">
    <property type="entry name" value="E_set_Cellulase_N"/>
    <property type="match status" value="1"/>
</dbReference>
<comment type="caution">
    <text evidence="8">The sequence shown here is derived from an EMBL/GenBank/DDBJ whole genome shotgun (WGS) entry which is preliminary data.</text>
</comment>
<reference evidence="8" key="1">
    <citation type="journal article" date="2018" name="Int. J. Syst. Evol. Microbiol.">
        <title>Carboxylicivirga sediminis sp. nov., isolated from coastal sediment.</title>
        <authorList>
            <person name="Wang F.Q."/>
            <person name="Ren L.H."/>
            <person name="Zou R.J."/>
            <person name="Sun Y.Z."/>
            <person name="Liu X.J."/>
            <person name="Jiang F."/>
            <person name="Liu L.J."/>
        </authorList>
    </citation>
    <scope>NUCLEOTIDE SEQUENCE</scope>
    <source>
        <strain evidence="8">JR1</strain>
    </source>
</reference>
<organism evidence="8 9">
    <name type="scientific">Carboxylicivirga sediminis</name>
    <dbReference type="NCBI Taxonomy" id="2006564"/>
    <lineage>
        <taxon>Bacteria</taxon>
        <taxon>Pseudomonadati</taxon>
        <taxon>Bacteroidota</taxon>
        <taxon>Bacteroidia</taxon>
        <taxon>Marinilabiliales</taxon>
        <taxon>Marinilabiliaceae</taxon>
        <taxon>Carboxylicivirga</taxon>
    </lineage>
</organism>
<reference evidence="8" key="2">
    <citation type="submission" date="2021-04" db="EMBL/GenBank/DDBJ databases">
        <authorList>
            <person name="Zhang T."/>
            <person name="Zhang Y."/>
            <person name="Lu D."/>
            <person name="Zuo D."/>
            <person name="Du Z."/>
        </authorList>
    </citation>
    <scope>NUCLEOTIDE SEQUENCE</scope>
    <source>
        <strain evidence="8">JR1</strain>
    </source>
</reference>
<dbReference type="PANTHER" id="PTHR22298">
    <property type="entry name" value="ENDO-1,4-BETA-GLUCANASE"/>
    <property type="match status" value="1"/>
</dbReference>
<dbReference type="InterPro" id="IPR014756">
    <property type="entry name" value="Ig_E-set"/>
</dbReference>
<evidence type="ECO:0000256" key="3">
    <source>
        <dbReference type="ARBA" id="ARBA00023277"/>
    </source>
</evidence>
<evidence type="ECO:0000256" key="2">
    <source>
        <dbReference type="ARBA" id="ARBA00022801"/>
    </source>
</evidence>
<dbReference type="InterPro" id="IPR008928">
    <property type="entry name" value="6-hairpin_glycosidase_sf"/>
</dbReference>
<accession>A0A941IVS3</accession>
<dbReference type="Pfam" id="PF02927">
    <property type="entry name" value="CelD_N"/>
    <property type="match status" value="1"/>
</dbReference>
<evidence type="ECO:0000259" key="7">
    <source>
        <dbReference type="Pfam" id="PF02927"/>
    </source>
</evidence>
<evidence type="ECO:0000313" key="9">
    <source>
        <dbReference type="Proteomes" id="UP000679220"/>
    </source>
</evidence>
<dbReference type="SUPFAM" id="SSF81296">
    <property type="entry name" value="E set domains"/>
    <property type="match status" value="1"/>
</dbReference>
<dbReference type="InterPro" id="IPR013783">
    <property type="entry name" value="Ig-like_fold"/>
</dbReference>
<gene>
    <name evidence="8" type="ORF">KDU71_07025</name>
</gene>
<proteinExistence type="inferred from homology"/>
<evidence type="ECO:0000256" key="5">
    <source>
        <dbReference type="ARBA" id="ARBA00023326"/>
    </source>
</evidence>
<feature type="domain" description="Glycoside hydrolase family 9" evidence="6">
    <location>
        <begin position="130"/>
        <end position="527"/>
    </location>
</feature>
<feature type="domain" description="Cellulase Ig-like" evidence="7">
    <location>
        <begin position="29"/>
        <end position="102"/>
    </location>
</feature>
<comment type="similarity">
    <text evidence="1">Belongs to the glycosyl hydrolase 9 (cellulase E) family.</text>
</comment>
<dbReference type="RefSeq" id="WP_212189210.1">
    <property type="nucleotide sequence ID" value="NZ_JAGTAR010000008.1"/>
</dbReference>
<dbReference type="EMBL" id="JAGTAR010000008">
    <property type="protein sequence ID" value="MBR8535306.1"/>
    <property type="molecule type" value="Genomic_DNA"/>
</dbReference>
<sequence>MKKLLYLTILITSLLSCKKQTTDDGIFLINHVGYETEAYKSAVFQIKSDVIPSKFEIINQQDELVFEGKFELGGAIDNWHTGNAYKALFSEFKQLGTFRIKAIVNDGFVLSEPFIISNTSQAADLLPLLIKAFQQQRCVSPYDDKDKVMTFFGERKDTVDVSGGWYDASGEKGKYLSHLSFSNYMTPQQLPMMVWNMLEAHDVIQGSDIANHQLLHELTKEAAHGADYLVKVQDDAGYFYTTVFAGWTKDPEQRQICAYEGQDGKRNERYQAALREGGGMAIAALARSYSADLNGEFNAGQYLNAAIKGYEHLKQNNLMYCDDGKENIIDDYCALLAATELFKATRNDIYMTDARIRASSLKARLMSDVNGKYWLRADEHGERPFFHGAEAGLPVIAMTHYLAIENDVHLQEEAKVFIAKALSFELWVTKEVTNPFGYARQLIKSTNEPKARTAFFLPHHNETGYWWQGENARLASLATAMLKSKNLLNNEMQEAAANYAFDQINWVLGLNPYNVCMLHGAGRNNPDYKEDGKSMNYMGGICNGITGGFDNEQDIAFRPMPYDDDPAQRWRWSEQWLQHGGWMIPAIAYTTK</sequence>
<evidence type="ECO:0000313" key="8">
    <source>
        <dbReference type="EMBL" id="MBR8535306.1"/>
    </source>
</evidence>
<keyword evidence="9" id="KW-1185">Reference proteome</keyword>
<dbReference type="Proteomes" id="UP000679220">
    <property type="component" value="Unassembled WGS sequence"/>
</dbReference>
<keyword evidence="2 8" id="KW-0378">Hydrolase</keyword>
<dbReference type="InterPro" id="IPR001701">
    <property type="entry name" value="Glyco_hydro_9"/>
</dbReference>